<evidence type="ECO:0000256" key="1">
    <source>
        <dbReference type="SAM" id="MobiDB-lite"/>
    </source>
</evidence>
<evidence type="ECO:0000313" key="3">
    <source>
        <dbReference type="Proteomes" id="UP000604001"/>
    </source>
</evidence>
<sequence>MTLVLVLSVLAFAVVAVLVYDWRRSSRLKKQLADGTTTRLPGKAGRDVTADPAVSQATADAVARGMHGGGSGL</sequence>
<organism evidence="2 3">
    <name type="scientific">Nocardioides deserti</name>
    <dbReference type="NCBI Taxonomy" id="1588644"/>
    <lineage>
        <taxon>Bacteria</taxon>
        <taxon>Bacillati</taxon>
        <taxon>Actinomycetota</taxon>
        <taxon>Actinomycetes</taxon>
        <taxon>Propionibacteriales</taxon>
        <taxon>Nocardioidaceae</taxon>
        <taxon>Nocardioides</taxon>
    </lineage>
</organism>
<proteinExistence type="predicted"/>
<feature type="region of interest" description="Disordered" evidence="1">
    <location>
        <begin position="32"/>
        <end position="53"/>
    </location>
</feature>
<dbReference type="EMBL" id="JACMYC010000006">
    <property type="protein sequence ID" value="MBC2961150.1"/>
    <property type="molecule type" value="Genomic_DNA"/>
</dbReference>
<dbReference type="RefSeq" id="WP_186346391.1">
    <property type="nucleotide sequence ID" value="NZ_BMMR01000004.1"/>
</dbReference>
<comment type="caution">
    <text evidence="2">The sequence shown here is derived from an EMBL/GenBank/DDBJ whole genome shotgun (WGS) entry which is preliminary data.</text>
</comment>
<dbReference type="Proteomes" id="UP000604001">
    <property type="component" value="Unassembled WGS sequence"/>
</dbReference>
<accession>A0ABR6UA43</accession>
<gene>
    <name evidence="2" type="ORF">H7344_12670</name>
</gene>
<reference evidence="2 3" key="1">
    <citation type="submission" date="2020-08" db="EMBL/GenBank/DDBJ databases">
        <title>novel species in genus Nocardioides.</title>
        <authorList>
            <person name="Zhang G."/>
        </authorList>
    </citation>
    <scope>NUCLEOTIDE SEQUENCE [LARGE SCALE GENOMIC DNA]</scope>
    <source>
        <strain evidence="2 3">SC8A-24</strain>
    </source>
</reference>
<protein>
    <submittedName>
        <fullName evidence="2">Uncharacterized protein</fullName>
    </submittedName>
</protein>
<keyword evidence="3" id="KW-1185">Reference proteome</keyword>
<name>A0ABR6UA43_9ACTN</name>
<evidence type="ECO:0000313" key="2">
    <source>
        <dbReference type="EMBL" id="MBC2961150.1"/>
    </source>
</evidence>